<sequence>MSVEWKNVLKKAMNQAQKIIAKASEKVPLLKNMKLEKAITRYFDRDWYLRQHPDVMQSGMDPALHFMRYGWREGRNPSIYFDVLFYLDANPDVRASGMNPLKHYVSHGWSEGRDPHILFDVSWYRETNSDVKDAGLEPLLHFVNHGAEEGRSPHPLFDAQWYLETNPSVADSGLNPFSHYLSIGAAELRSPHPLFDARWYAEKYPTNRRACVNPLFDYIEVGGISGRDPNPYFNSAWYISQHEILRQSNKNPLLDYVTQGQYEGRDPHPDFDSEWYLLNNQDVKAAKKNPLAHYLTAGRHEGRSPSEPGPRSELCHVLQIPYEVRRVPQGFEGKDFCLFVTFSANGHIADHVLRYFNALKSCGLSMIAIVVTEGLSVALPNSLLQSDGLIVRRNHGWDFAAWATALAALPGLWKSKSIIFTNDSIYGPTSVRKLKDIVDQFLNGTGDIFALTDSYENRHHMMSYFIGLKKEGLTSPAVRNYWKSVNSYEDKNHVIHQYELSTHDHYLKSGLNIEIAFPSKKYSPGDNPTLHHWQDLLKRGFPFIKVQALRDNLPNVDVSDWRYALKKSPDLVADIDKHLVALASKSEDSMRSSRPIPKGLNRYKIPSNLTNDIGAVTAIRPTDSTDYVLELPFEFRTNIKDLPDRVAVIAHMYYVDLAAELMEEFEKIPVPADLFISTDCADKKQDLLKLLRSYRNGSVTVEVFPNVGRDIAPMLVGFRDVFRIYDYFLHVHSKKSPYGSAHEGWREYLLENILGESENIHSILYLLKNTTTGIVFADHFPGIRNLLNWGYNYSTAKSLLNRAGIKLDGSFILEFPSSSFFWGRSDAIRPLLDLELGWTDFPPEEGQFDGTLAHAIERSLLYFCESAGLGWSKVGIAKHVPGDRLVPVLSADELNFCIMRTSHALLGNEYRRANYFEKYGEVVPALGRKDQNTRIRFNLVLPTIKPEETYGGISTAVKIFKTICGKMGHDVDFRIIVTHSPVDMHASMNFPDYSVVLPDSPYDHMNKTIVNVFDRRSTRSIGVRSGDVFMTTAWWTDKYTQKILELQRTFFGVSQPKLYFIQDFEVGFYPWSTRFALAGSTYNNLTDGIALINSEELAQFMATQGMNCEGYVVRYSMNDTLRQAVSAKPKQRILLFYGRPSASRNCFELICLAIATWQRRNPELATKWRIVSAGEAYDPELAKPIFNAEVRGKLLLDEYAELLSVCSVGVSLMISPHPSYPPLEMAAAGLVTVTNDYENKRMGLRSDNFISLEYLDVDVLAQAIEDAIDKAEANIGQSFSLGEIRDQPCDLPDFDATSVASRLLALARNRASGPHGRHDGDLPPRMPHQS</sequence>
<dbReference type="Gene3D" id="3.40.50.2000">
    <property type="entry name" value="Glycogen Phosphorylase B"/>
    <property type="match status" value="1"/>
</dbReference>
<feature type="domain" description="WsaF C-terminal" evidence="3">
    <location>
        <begin position="1132"/>
        <end position="1265"/>
    </location>
</feature>
<evidence type="ECO:0008006" key="6">
    <source>
        <dbReference type="Google" id="ProtNLM"/>
    </source>
</evidence>
<organism evidence="4 5">
    <name type="scientific">Ensifer adhaerens</name>
    <name type="common">Sinorhizobium morelense</name>
    <dbReference type="NCBI Taxonomy" id="106592"/>
    <lineage>
        <taxon>Bacteria</taxon>
        <taxon>Pseudomonadati</taxon>
        <taxon>Pseudomonadota</taxon>
        <taxon>Alphaproteobacteria</taxon>
        <taxon>Hyphomicrobiales</taxon>
        <taxon>Rhizobiaceae</taxon>
        <taxon>Sinorhizobium/Ensifer group</taxon>
        <taxon>Ensifer</taxon>
    </lineage>
</organism>
<keyword evidence="4" id="KW-0614">Plasmid</keyword>
<accession>A0A9Q9DBX2</accession>
<dbReference type="Pfam" id="PF22772">
    <property type="entry name" value="WsaF_C"/>
    <property type="match status" value="1"/>
</dbReference>
<protein>
    <recommendedName>
        <fullName evidence="6">Rhamnan synthesis protein F</fullName>
    </recommendedName>
</protein>
<dbReference type="EMBL" id="CP098808">
    <property type="protein sequence ID" value="USJ25571.1"/>
    <property type="molecule type" value="Genomic_DNA"/>
</dbReference>
<dbReference type="Pfam" id="PF05045">
    <property type="entry name" value="RgpF"/>
    <property type="match status" value="1"/>
</dbReference>
<proteinExistence type="predicted"/>
<dbReference type="Proteomes" id="UP001055460">
    <property type="component" value="Plasmid pA"/>
</dbReference>
<evidence type="ECO:0000256" key="1">
    <source>
        <dbReference type="SAM" id="MobiDB-lite"/>
    </source>
</evidence>
<dbReference type="Pfam" id="PF21374">
    <property type="entry name" value="WsaF_N"/>
    <property type="match status" value="1"/>
</dbReference>
<evidence type="ECO:0000259" key="2">
    <source>
        <dbReference type="Pfam" id="PF21374"/>
    </source>
</evidence>
<name>A0A9Q9DBX2_ENSAD</name>
<dbReference type="InterPro" id="IPR007739">
    <property type="entry name" value="RgpF"/>
</dbReference>
<dbReference type="Gene3D" id="3.40.50.11090">
    <property type="match status" value="1"/>
</dbReference>
<feature type="domain" description="WsaF N-terminal" evidence="2">
    <location>
        <begin position="936"/>
        <end position="1095"/>
    </location>
</feature>
<gene>
    <name evidence="4" type="ORF">NE863_24125</name>
</gene>
<evidence type="ECO:0000313" key="4">
    <source>
        <dbReference type="EMBL" id="USJ25571.1"/>
    </source>
</evidence>
<geneLocation type="plasmid" evidence="4 5">
    <name>pA</name>
</geneLocation>
<feature type="region of interest" description="Disordered" evidence="1">
    <location>
        <begin position="1310"/>
        <end position="1330"/>
    </location>
</feature>
<dbReference type="InterPro" id="IPR048510">
    <property type="entry name" value="WsaF_N"/>
</dbReference>
<dbReference type="RefSeq" id="WP_252160640.1">
    <property type="nucleotide sequence ID" value="NZ_CP098808.1"/>
</dbReference>
<dbReference type="InterPro" id="IPR055050">
    <property type="entry name" value="WsaF_C"/>
</dbReference>
<reference evidence="4" key="1">
    <citation type="submission" date="2022-06" db="EMBL/GenBank/DDBJ databases">
        <title>Physiological and biochemical characterization and genomic elucidation of a strain of the genus Ensifer adhaerens M8 that combines arsenic oxidation and chromium reduction.</title>
        <authorList>
            <person name="Li X."/>
            <person name="Yu c."/>
        </authorList>
    </citation>
    <scope>NUCLEOTIDE SEQUENCE</scope>
    <source>
        <strain evidence="4">M8</strain>
        <plasmid evidence="4">pA</plasmid>
    </source>
</reference>
<evidence type="ECO:0000259" key="3">
    <source>
        <dbReference type="Pfam" id="PF22772"/>
    </source>
</evidence>
<dbReference type="GO" id="GO:0030247">
    <property type="term" value="F:polysaccharide binding"/>
    <property type="evidence" value="ECO:0007669"/>
    <property type="project" value="InterPro"/>
</dbReference>
<dbReference type="SUPFAM" id="SSF53756">
    <property type="entry name" value="UDP-Glycosyltransferase/glycogen phosphorylase"/>
    <property type="match status" value="1"/>
</dbReference>
<evidence type="ECO:0000313" key="5">
    <source>
        <dbReference type="Proteomes" id="UP001055460"/>
    </source>
</evidence>